<dbReference type="PANTHER" id="PTHR36509">
    <property type="entry name" value="BLL3101 PROTEIN"/>
    <property type="match status" value="1"/>
</dbReference>
<proteinExistence type="predicted"/>
<feature type="signal peptide" evidence="1">
    <location>
        <begin position="1"/>
        <end position="18"/>
    </location>
</feature>
<dbReference type="Proteomes" id="UP000267268">
    <property type="component" value="Chromosome 1"/>
</dbReference>
<feature type="domain" description="DUF1254" evidence="3">
    <location>
        <begin position="76"/>
        <end position="195"/>
    </location>
</feature>
<dbReference type="OrthoDB" id="272779at2"/>
<dbReference type="KEGG" id="fll:EI427_05215"/>
<dbReference type="PANTHER" id="PTHR36509:SF3">
    <property type="entry name" value="SIGNAL PEPTIDE PROTEIN"/>
    <property type="match status" value="1"/>
</dbReference>
<reference evidence="4 5" key="1">
    <citation type="submission" date="2018-12" db="EMBL/GenBank/DDBJ databases">
        <title>Flammeovirga pectinis sp. nov., isolated from the gut of the Korean scallop, Patinopecten yessoensis.</title>
        <authorList>
            <person name="Bae J.-W."/>
            <person name="Jeong Y.-S."/>
            <person name="Kang W."/>
        </authorList>
    </citation>
    <scope>NUCLEOTIDE SEQUENCE [LARGE SCALE GENOMIC DNA]</scope>
    <source>
        <strain evidence="4 5">L12M1</strain>
    </source>
</reference>
<dbReference type="SUPFAM" id="SSF160935">
    <property type="entry name" value="VPA0735-like"/>
    <property type="match status" value="1"/>
</dbReference>
<dbReference type="InterPro" id="IPR037050">
    <property type="entry name" value="DUF1254_sf"/>
</dbReference>
<gene>
    <name evidence="4" type="ORF">EI427_05215</name>
</gene>
<dbReference type="AlphaFoldDB" id="A0A3S9P0D8"/>
<dbReference type="InterPro" id="IPR037049">
    <property type="entry name" value="DUF1214_C_sf"/>
</dbReference>
<evidence type="ECO:0000259" key="3">
    <source>
        <dbReference type="Pfam" id="PF06863"/>
    </source>
</evidence>
<feature type="chain" id="PRO_5019266747" evidence="1">
    <location>
        <begin position="19"/>
        <end position="473"/>
    </location>
</feature>
<evidence type="ECO:0000256" key="1">
    <source>
        <dbReference type="SAM" id="SignalP"/>
    </source>
</evidence>
<evidence type="ECO:0000259" key="2">
    <source>
        <dbReference type="Pfam" id="PF06742"/>
    </source>
</evidence>
<dbReference type="Gene3D" id="2.60.120.600">
    <property type="entry name" value="Domain of unknown function DUF1214, C-terminal domain"/>
    <property type="match status" value="1"/>
</dbReference>
<sequence length="473" mass="53229">MKKIFILISLLFSGSLYAQTGVPVGIDSDSLFNQMDYERLVAAYGDLHPDAAFMALWNSYFKEGSTKQNVGIMETSVDSRHNVLTANSETLYAVHPVNLNKQHGGAVVVEVPAKTLGMINGSGWTHIADLGPFGVDKGKGGKYLITSPDYKGAIPKEYIHVQAQTNTIVWLIRGFVIDNDWKGAAQYLKDNIKTYSLNEAENPPVTTFYNTSESLTVDNKNMDMLYTPKDVFPLIKQYFKLNGVLPKYALLYSHLDDAGLFDGTVSNELLKNAYKEGNKRQLVNTFCNRDKDAVVWEGAKWLWANNVSDEYYNSKKTHHYSSSQHQVWAHQATFTCAAMTRPPKGVGSQYIGAYEDENGAFLSGSNHYSITLPKGIPAANFWSVIAYNAEYRSMVRNAEFKWGASSYTNGIKKNKDGSITLHFSPKKPKGVAKENWIQTNENEGFFIWFRTYSPTEAWYDKSWQMEDVKILSK</sequence>
<name>A0A3S9P0D8_9BACT</name>
<keyword evidence="1" id="KW-0732">Signal</keyword>
<dbReference type="Pfam" id="PF06863">
    <property type="entry name" value="DUF1254"/>
    <property type="match status" value="1"/>
</dbReference>
<dbReference type="Gene3D" id="2.60.40.1610">
    <property type="entry name" value="Domain of unknown function DUF1254"/>
    <property type="match status" value="1"/>
</dbReference>
<dbReference type="RefSeq" id="WP_126612354.1">
    <property type="nucleotide sequence ID" value="NZ_CP034562.1"/>
</dbReference>
<organism evidence="4 5">
    <name type="scientific">Flammeovirga pectinis</name>
    <dbReference type="NCBI Taxonomy" id="2494373"/>
    <lineage>
        <taxon>Bacteria</taxon>
        <taxon>Pseudomonadati</taxon>
        <taxon>Bacteroidota</taxon>
        <taxon>Cytophagia</taxon>
        <taxon>Cytophagales</taxon>
        <taxon>Flammeovirgaceae</taxon>
        <taxon>Flammeovirga</taxon>
    </lineage>
</organism>
<dbReference type="Pfam" id="PF06742">
    <property type="entry name" value="DUF1214"/>
    <property type="match status" value="1"/>
</dbReference>
<dbReference type="EMBL" id="CP034562">
    <property type="protein sequence ID" value="AZQ61651.1"/>
    <property type="molecule type" value="Genomic_DNA"/>
</dbReference>
<dbReference type="InterPro" id="IPR010621">
    <property type="entry name" value="DUF1214"/>
</dbReference>
<dbReference type="InterPro" id="IPR010679">
    <property type="entry name" value="DUF1254"/>
</dbReference>
<accession>A0A3S9P0D8</accession>
<keyword evidence="5" id="KW-1185">Reference proteome</keyword>
<feature type="domain" description="DUF1214" evidence="2">
    <location>
        <begin position="348"/>
        <end position="455"/>
    </location>
</feature>
<evidence type="ECO:0000313" key="5">
    <source>
        <dbReference type="Proteomes" id="UP000267268"/>
    </source>
</evidence>
<evidence type="ECO:0000313" key="4">
    <source>
        <dbReference type="EMBL" id="AZQ61651.1"/>
    </source>
</evidence>
<protein>
    <submittedName>
        <fullName evidence="4">DUF1254 domain-containing protein</fullName>
    </submittedName>
</protein>